<evidence type="ECO:0000313" key="2">
    <source>
        <dbReference type="Proteomes" id="UP000229970"/>
    </source>
</evidence>
<name>A0A2N9WP74_9NEIS</name>
<comment type="caution">
    <text evidence="1">The sequence shown here is derived from an EMBL/GenBank/DDBJ whole genome shotgun (WGS) entry which is preliminary data.</text>
</comment>
<dbReference type="EMBL" id="MEIP01000002">
    <property type="protein sequence ID" value="PIT50282.1"/>
    <property type="molecule type" value="Genomic_DNA"/>
</dbReference>
<dbReference type="Proteomes" id="UP000229970">
    <property type="component" value="Unassembled WGS sequence"/>
</dbReference>
<evidence type="ECO:0000313" key="1">
    <source>
        <dbReference type="EMBL" id="PIT50282.1"/>
    </source>
</evidence>
<protein>
    <submittedName>
        <fullName evidence="1">Uncharacterized protein</fullName>
    </submittedName>
</protein>
<dbReference type="OrthoDB" id="8613259at2"/>
<reference evidence="1 2" key="1">
    <citation type="journal article" date="2017" name="MBio">
        <title>Type VI secretion-mediated competition in the bee gut microbiome.</title>
        <authorList>
            <person name="Steele M.I."/>
            <person name="Kwong W.K."/>
            <person name="Powell J.E."/>
            <person name="Whiteley M."/>
            <person name="Moran N.A."/>
        </authorList>
    </citation>
    <scope>NUCLEOTIDE SEQUENCE [LARGE SCALE GENOMIC DNA]</scope>
    <source>
        <strain evidence="1 2">Ruf1-X</strain>
    </source>
</reference>
<organism evidence="1 2">
    <name type="scientific">Snodgrassella alvi</name>
    <dbReference type="NCBI Taxonomy" id="1196083"/>
    <lineage>
        <taxon>Bacteria</taxon>
        <taxon>Pseudomonadati</taxon>
        <taxon>Pseudomonadota</taxon>
        <taxon>Betaproteobacteria</taxon>
        <taxon>Neisseriales</taxon>
        <taxon>Neisseriaceae</taxon>
        <taxon>Snodgrassella</taxon>
    </lineage>
</organism>
<sequence>MQVENKFRVRHHDEIASLMDNAELLAIIQDLDEGIDGTLERISKNDLGHLSECCFHALDTTTFIMETLSKLADGYRNNNITRELSQEDFLRFTSTLAALSGGINSCVSYMHLTIMELLNHESSSTSS</sequence>
<dbReference type="RefSeq" id="WP_037491556.1">
    <property type="nucleotide sequence ID" value="NZ_MEIP01000002.1"/>
</dbReference>
<gene>
    <name evidence="1" type="ORF">BHC46_01095</name>
</gene>
<accession>A0A2N9WP74</accession>
<proteinExistence type="predicted"/>
<dbReference type="AlphaFoldDB" id="A0A2N9WP74"/>